<comment type="caution">
    <text evidence="1">The sequence shown here is derived from an EMBL/GenBank/DDBJ whole genome shotgun (WGS) entry which is preliminary data.</text>
</comment>
<dbReference type="EMBL" id="JACGWJ010000029">
    <property type="protein sequence ID" value="KAL0303354.1"/>
    <property type="molecule type" value="Genomic_DNA"/>
</dbReference>
<protein>
    <submittedName>
        <fullName evidence="1">Uncharacterized protein</fullName>
    </submittedName>
</protein>
<reference evidence="1" key="1">
    <citation type="submission" date="2020-06" db="EMBL/GenBank/DDBJ databases">
        <authorList>
            <person name="Li T."/>
            <person name="Hu X."/>
            <person name="Zhang T."/>
            <person name="Song X."/>
            <person name="Zhang H."/>
            <person name="Dai N."/>
            <person name="Sheng W."/>
            <person name="Hou X."/>
            <person name="Wei L."/>
        </authorList>
    </citation>
    <scope>NUCLEOTIDE SEQUENCE</scope>
    <source>
        <strain evidence="1">G02</strain>
        <tissue evidence="1">Leaf</tissue>
    </source>
</reference>
<evidence type="ECO:0000313" key="1">
    <source>
        <dbReference type="EMBL" id="KAL0303354.1"/>
    </source>
</evidence>
<sequence length="96" mass="10805">MVKCEKIFVQMVEKLFSTTLSSSLKILMNYLTLQALTDAVHLKVLHEPHRSMECLWVELPRPPASGLSQPSSLSLISDFGAGRNLRQTGQCCHYSR</sequence>
<organism evidence="1">
    <name type="scientific">Sesamum radiatum</name>
    <name type="common">Black benniseed</name>
    <dbReference type="NCBI Taxonomy" id="300843"/>
    <lineage>
        <taxon>Eukaryota</taxon>
        <taxon>Viridiplantae</taxon>
        <taxon>Streptophyta</taxon>
        <taxon>Embryophyta</taxon>
        <taxon>Tracheophyta</taxon>
        <taxon>Spermatophyta</taxon>
        <taxon>Magnoliopsida</taxon>
        <taxon>eudicotyledons</taxon>
        <taxon>Gunneridae</taxon>
        <taxon>Pentapetalae</taxon>
        <taxon>asterids</taxon>
        <taxon>lamiids</taxon>
        <taxon>Lamiales</taxon>
        <taxon>Pedaliaceae</taxon>
        <taxon>Sesamum</taxon>
    </lineage>
</organism>
<name>A0AAW2KAD8_SESRA</name>
<gene>
    <name evidence="1" type="ORF">Sradi_6203500</name>
</gene>
<reference evidence="1" key="2">
    <citation type="journal article" date="2024" name="Plant">
        <title>Genomic evolution and insights into agronomic trait innovations of Sesamum species.</title>
        <authorList>
            <person name="Miao H."/>
            <person name="Wang L."/>
            <person name="Qu L."/>
            <person name="Liu H."/>
            <person name="Sun Y."/>
            <person name="Le M."/>
            <person name="Wang Q."/>
            <person name="Wei S."/>
            <person name="Zheng Y."/>
            <person name="Lin W."/>
            <person name="Duan Y."/>
            <person name="Cao H."/>
            <person name="Xiong S."/>
            <person name="Wang X."/>
            <person name="Wei L."/>
            <person name="Li C."/>
            <person name="Ma Q."/>
            <person name="Ju M."/>
            <person name="Zhao R."/>
            <person name="Li G."/>
            <person name="Mu C."/>
            <person name="Tian Q."/>
            <person name="Mei H."/>
            <person name="Zhang T."/>
            <person name="Gao T."/>
            <person name="Zhang H."/>
        </authorList>
    </citation>
    <scope>NUCLEOTIDE SEQUENCE</scope>
    <source>
        <strain evidence="1">G02</strain>
    </source>
</reference>
<dbReference type="AlphaFoldDB" id="A0AAW2KAD8"/>
<proteinExistence type="predicted"/>
<accession>A0AAW2KAD8</accession>